<dbReference type="Proteomes" id="UP001529510">
    <property type="component" value="Unassembled WGS sequence"/>
</dbReference>
<feature type="non-terminal residue" evidence="1">
    <location>
        <position position="58"/>
    </location>
</feature>
<accession>A0ABD0Q9M1</accession>
<reference evidence="1 2" key="1">
    <citation type="submission" date="2024-05" db="EMBL/GenBank/DDBJ databases">
        <title>Genome sequencing and assembly of Indian major carp, Cirrhinus mrigala (Hamilton, 1822).</title>
        <authorList>
            <person name="Mohindra V."/>
            <person name="Chowdhury L.M."/>
            <person name="Lal K."/>
            <person name="Jena J.K."/>
        </authorList>
    </citation>
    <scope>NUCLEOTIDE SEQUENCE [LARGE SCALE GENOMIC DNA]</scope>
    <source>
        <strain evidence="1">CM1030</strain>
        <tissue evidence="1">Blood</tissue>
    </source>
</reference>
<name>A0ABD0Q9M1_CIRMR</name>
<gene>
    <name evidence="1" type="ORF">M9458_022269</name>
</gene>
<keyword evidence="2" id="KW-1185">Reference proteome</keyword>
<feature type="non-terminal residue" evidence="1">
    <location>
        <position position="1"/>
    </location>
</feature>
<protein>
    <submittedName>
        <fullName evidence="1">Uncharacterized protein</fullName>
    </submittedName>
</protein>
<proteinExistence type="predicted"/>
<sequence length="58" mass="6715">SRPSEEWVSSRYASPSYESESFLRKLWCSKEPFGYMVALVLEVLQALIERGPMLSIEM</sequence>
<dbReference type="AlphaFoldDB" id="A0ABD0Q9M1"/>
<organism evidence="1 2">
    <name type="scientific">Cirrhinus mrigala</name>
    <name type="common">Mrigala</name>
    <dbReference type="NCBI Taxonomy" id="683832"/>
    <lineage>
        <taxon>Eukaryota</taxon>
        <taxon>Metazoa</taxon>
        <taxon>Chordata</taxon>
        <taxon>Craniata</taxon>
        <taxon>Vertebrata</taxon>
        <taxon>Euteleostomi</taxon>
        <taxon>Actinopterygii</taxon>
        <taxon>Neopterygii</taxon>
        <taxon>Teleostei</taxon>
        <taxon>Ostariophysi</taxon>
        <taxon>Cypriniformes</taxon>
        <taxon>Cyprinidae</taxon>
        <taxon>Labeoninae</taxon>
        <taxon>Labeonini</taxon>
        <taxon>Cirrhinus</taxon>
    </lineage>
</organism>
<evidence type="ECO:0000313" key="1">
    <source>
        <dbReference type="EMBL" id="KAL0182894.1"/>
    </source>
</evidence>
<dbReference type="EMBL" id="JAMKFB020000010">
    <property type="protein sequence ID" value="KAL0182894.1"/>
    <property type="molecule type" value="Genomic_DNA"/>
</dbReference>
<comment type="caution">
    <text evidence="1">The sequence shown here is derived from an EMBL/GenBank/DDBJ whole genome shotgun (WGS) entry which is preliminary data.</text>
</comment>
<evidence type="ECO:0000313" key="2">
    <source>
        <dbReference type="Proteomes" id="UP001529510"/>
    </source>
</evidence>